<name>A0A4Y7TSZ8_COPMI</name>
<dbReference type="PANTHER" id="PTHR39142">
    <property type="entry name" value="MID1P"/>
    <property type="match status" value="1"/>
</dbReference>
<dbReference type="GO" id="GO:0098703">
    <property type="term" value="P:calcium ion import across plasma membrane"/>
    <property type="evidence" value="ECO:0007669"/>
    <property type="project" value="InterPro"/>
</dbReference>
<keyword evidence="1" id="KW-0732">Signal</keyword>
<reference evidence="2 3" key="1">
    <citation type="journal article" date="2019" name="Nat. Ecol. Evol.">
        <title>Megaphylogeny resolves global patterns of mushroom evolution.</title>
        <authorList>
            <person name="Varga T."/>
            <person name="Krizsan K."/>
            <person name="Foldi C."/>
            <person name="Dima B."/>
            <person name="Sanchez-Garcia M."/>
            <person name="Sanchez-Ramirez S."/>
            <person name="Szollosi G.J."/>
            <person name="Szarkandi J.G."/>
            <person name="Papp V."/>
            <person name="Albert L."/>
            <person name="Andreopoulos W."/>
            <person name="Angelini C."/>
            <person name="Antonin V."/>
            <person name="Barry K.W."/>
            <person name="Bougher N.L."/>
            <person name="Buchanan P."/>
            <person name="Buyck B."/>
            <person name="Bense V."/>
            <person name="Catcheside P."/>
            <person name="Chovatia M."/>
            <person name="Cooper J."/>
            <person name="Damon W."/>
            <person name="Desjardin D."/>
            <person name="Finy P."/>
            <person name="Geml J."/>
            <person name="Haridas S."/>
            <person name="Hughes K."/>
            <person name="Justo A."/>
            <person name="Karasinski D."/>
            <person name="Kautmanova I."/>
            <person name="Kiss B."/>
            <person name="Kocsube S."/>
            <person name="Kotiranta H."/>
            <person name="LaButti K.M."/>
            <person name="Lechner B.E."/>
            <person name="Liimatainen K."/>
            <person name="Lipzen A."/>
            <person name="Lukacs Z."/>
            <person name="Mihaltcheva S."/>
            <person name="Morgado L.N."/>
            <person name="Niskanen T."/>
            <person name="Noordeloos M.E."/>
            <person name="Ohm R.A."/>
            <person name="Ortiz-Santana B."/>
            <person name="Ovrebo C."/>
            <person name="Racz N."/>
            <person name="Riley R."/>
            <person name="Savchenko A."/>
            <person name="Shiryaev A."/>
            <person name="Soop K."/>
            <person name="Spirin V."/>
            <person name="Szebenyi C."/>
            <person name="Tomsovsky M."/>
            <person name="Tulloss R.E."/>
            <person name="Uehling J."/>
            <person name="Grigoriev I.V."/>
            <person name="Vagvolgyi C."/>
            <person name="Papp T."/>
            <person name="Martin F.M."/>
            <person name="Miettinen O."/>
            <person name="Hibbett D.S."/>
            <person name="Nagy L.G."/>
        </authorList>
    </citation>
    <scope>NUCLEOTIDE SEQUENCE [LARGE SCALE GENOMIC DNA]</scope>
    <source>
        <strain evidence="2 3">FP101781</strain>
    </source>
</reference>
<keyword evidence="3" id="KW-1185">Reference proteome</keyword>
<dbReference type="STRING" id="71717.A0A4Y7TSZ8"/>
<dbReference type="EMBL" id="QPFP01000004">
    <property type="protein sequence ID" value="TEB37315.1"/>
    <property type="molecule type" value="Genomic_DNA"/>
</dbReference>
<gene>
    <name evidence="2" type="ORF">FA13DRAFT_896887</name>
</gene>
<evidence type="ECO:0000256" key="1">
    <source>
        <dbReference type="SAM" id="SignalP"/>
    </source>
</evidence>
<dbReference type="InterPro" id="IPR024338">
    <property type="entry name" value="MID1/Yam8"/>
</dbReference>
<dbReference type="Pfam" id="PF12929">
    <property type="entry name" value="Mid1"/>
    <property type="match status" value="1"/>
</dbReference>
<evidence type="ECO:0000313" key="3">
    <source>
        <dbReference type="Proteomes" id="UP000298030"/>
    </source>
</evidence>
<feature type="signal peptide" evidence="1">
    <location>
        <begin position="1"/>
        <end position="20"/>
    </location>
</feature>
<dbReference type="PANTHER" id="PTHR39142:SF1">
    <property type="entry name" value="AEL197CP"/>
    <property type="match status" value="1"/>
</dbReference>
<sequence>MNLLPHTLLYLVLQFLSASAQTRLQLPLNAVSQFSSGNGPYVIPPAEQVIISVAACSQTTDVRFLISNESGSATPSISDPGVGEIFLSSGQGQFTGAFENGGAVVVVGTGSFEIALSTTGRPMHALATDLPLFGDSTSNQAILFSPPLFRLEVPGPTYPNYTLYPVDIPQDGRPTTTSNYTLSLFPTSSLQGSFPRSGCFLSRQLDSDVNVNQSLWLRDEQGWRSQFLLGGLTPSTNYTAFLLESSSIVRGPIYFTTKSAAFPCPLVADLPYCPGVSYAMPLPPPPNNAEIYTGDTLPSELSDPLRSYLTNFTVTLGSFPCGRDMYSPLVTCLDCQREYRKWLCAISLPRCSEPSPGNPNGFTAVAPEPTVTGLSATKNQDQQVLSALQPYQTSTPPRNSALPQFTSSYQMLLPCIETCTAVDRACPAFIGFKCPTAQFNGAASYGIGYIDSADGDEKKGLTGEAQDRWGNVWCQLG</sequence>
<dbReference type="AlphaFoldDB" id="A0A4Y7TSZ8"/>
<evidence type="ECO:0008006" key="4">
    <source>
        <dbReference type="Google" id="ProtNLM"/>
    </source>
</evidence>
<protein>
    <recommendedName>
        <fullName evidence="4">FZ domain-containing protein</fullName>
    </recommendedName>
</protein>
<dbReference type="GO" id="GO:0005262">
    <property type="term" value="F:calcium channel activity"/>
    <property type="evidence" value="ECO:0007669"/>
    <property type="project" value="InterPro"/>
</dbReference>
<feature type="chain" id="PRO_5021451623" description="FZ domain-containing protein" evidence="1">
    <location>
        <begin position="21"/>
        <end position="477"/>
    </location>
</feature>
<organism evidence="2 3">
    <name type="scientific">Coprinellus micaceus</name>
    <name type="common">Glistening ink-cap mushroom</name>
    <name type="synonym">Coprinus micaceus</name>
    <dbReference type="NCBI Taxonomy" id="71717"/>
    <lineage>
        <taxon>Eukaryota</taxon>
        <taxon>Fungi</taxon>
        <taxon>Dikarya</taxon>
        <taxon>Basidiomycota</taxon>
        <taxon>Agaricomycotina</taxon>
        <taxon>Agaricomycetes</taxon>
        <taxon>Agaricomycetidae</taxon>
        <taxon>Agaricales</taxon>
        <taxon>Agaricineae</taxon>
        <taxon>Psathyrellaceae</taxon>
        <taxon>Coprinellus</taxon>
    </lineage>
</organism>
<dbReference type="Proteomes" id="UP000298030">
    <property type="component" value="Unassembled WGS sequence"/>
</dbReference>
<accession>A0A4Y7TSZ8</accession>
<proteinExistence type="predicted"/>
<dbReference type="OrthoDB" id="5405745at2759"/>
<comment type="caution">
    <text evidence="2">The sequence shown here is derived from an EMBL/GenBank/DDBJ whole genome shotgun (WGS) entry which is preliminary data.</text>
</comment>
<evidence type="ECO:0000313" key="2">
    <source>
        <dbReference type="EMBL" id="TEB37315.1"/>
    </source>
</evidence>